<dbReference type="Pfam" id="PF02575">
    <property type="entry name" value="YbaB_DNA_bd"/>
    <property type="match status" value="1"/>
</dbReference>
<reference evidence="3 4" key="1">
    <citation type="submission" date="2014-02" db="EMBL/GenBank/DDBJ databases">
        <title>The small core and large imbalanced accessory genome model reveals a collaborative survival strategy of Sorangium cellulosum strains in nature.</title>
        <authorList>
            <person name="Han K."/>
            <person name="Peng R."/>
            <person name="Blom J."/>
            <person name="Li Y.-Z."/>
        </authorList>
    </citation>
    <scope>NUCLEOTIDE SEQUENCE [LARGE SCALE GENOMIC DNA]</scope>
    <source>
        <strain evidence="3 4">So0157-25</strain>
    </source>
</reference>
<dbReference type="InterPro" id="IPR036894">
    <property type="entry name" value="YbaB-like_sf"/>
</dbReference>
<dbReference type="GO" id="GO:0003677">
    <property type="term" value="F:DNA binding"/>
    <property type="evidence" value="ECO:0007669"/>
    <property type="project" value="UniProtKB-UniRule"/>
</dbReference>
<keyword evidence="1 2" id="KW-0238">DNA-binding</keyword>
<proteinExistence type="inferred from homology"/>
<dbReference type="NCBIfam" id="TIGR00103">
    <property type="entry name" value="DNA_YbaB_EbfC"/>
    <property type="match status" value="1"/>
</dbReference>
<evidence type="ECO:0000313" key="3">
    <source>
        <dbReference type="EMBL" id="KYF55018.1"/>
    </source>
</evidence>
<dbReference type="AlphaFoldDB" id="A0A150PHU1"/>
<name>A0A150PHU1_SORCE</name>
<dbReference type="PANTHER" id="PTHR33449">
    <property type="entry name" value="NUCLEOID-ASSOCIATED PROTEIN YBAB"/>
    <property type="match status" value="1"/>
</dbReference>
<sequence>MQFRGGMNELVRQAARMQRKIDQVKGELKDREVSATAAGDKVTVVVTCEGKVRRIDVDPAFLASEGLEMALDSIVAATNSALDTADKLVESEIAKVTGGVKLPGMHT</sequence>
<dbReference type="PANTHER" id="PTHR33449:SF1">
    <property type="entry name" value="NUCLEOID-ASSOCIATED PROTEIN YBAB"/>
    <property type="match status" value="1"/>
</dbReference>
<dbReference type="Proteomes" id="UP000075420">
    <property type="component" value="Unassembled WGS sequence"/>
</dbReference>
<dbReference type="GO" id="GO:0043590">
    <property type="term" value="C:bacterial nucleoid"/>
    <property type="evidence" value="ECO:0007669"/>
    <property type="project" value="UniProtKB-UniRule"/>
</dbReference>
<evidence type="ECO:0000256" key="1">
    <source>
        <dbReference type="ARBA" id="ARBA00023125"/>
    </source>
</evidence>
<comment type="subunit">
    <text evidence="2">Homodimer.</text>
</comment>
<comment type="caution">
    <text evidence="3">The sequence shown here is derived from an EMBL/GenBank/DDBJ whole genome shotgun (WGS) entry which is preliminary data.</text>
</comment>
<dbReference type="SUPFAM" id="SSF82607">
    <property type="entry name" value="YbaB-like"/>
    <property type="match status" value="1"/>
</dbReference>
<keyword evidence="2" id="KW-0963">Cytoplasm</keyword>
<evidence type="ECO:0000313" key="4">
    <source>
        <dbReference type="Proteomes" id="UP000075420"/>
    </source>
</evidence>
<protein>
    <recommendedName>
        <fullName evidence="2">Nucleoid-associated protein BE08_41775</fullName>
    </recommendedName>
</protein>
<gene>
    <name evidence="3" type="ORF">BE08_41775</name>
</gene>
<accession>A0A150PHU1</accession>
<evidence type="ECO:0000256" key="2">
    <source>
        <dbReference type="HAMAP-Rule" id="MF_00274"/>
    </source>
</evidence>
<comment type="subcellular location">
    <subcellularLocation>
        <location evidence="2">Cytoplasm</location>
        <location evidence="2">Nucleoid</location>
    </subcellularLocation>
</comment>
<comment type="function">
    <text evidence="2">Binds to DNA and alters its conformation. May be involved in regulation of gene expression, nucleoid organization and DNA protection.</text>
</comment>
<dbReference type="PIRSF" id="PIRSF004555">
    <property type="entry name" value="UCP004555"/>
    <property type="match status" value="1"/>
</dbReference>
<organism evidence="3 4">
    <name type="scientific">Sorangium cellulosum</name>
    <name type="common">Polyangium cellulosum</name>
    <dbReference type="NCBI Taxonomy" id="56"/>
    <lineage>
        <taxon>Bacteria</taxon>
        <taxon>Pseudomonadati</taxon>
        <taxon>Myxococcota</taxon>
        <taxon>Polyangia</taxon>
        <taxon>Polyangiales</taxon>
        <taxon>Polyangiaceae</taxon>
        <taxon>Sorangium</taxon>
    </lineage>
</organism>
<dbReference type="EMBL" id="JELY01001657">
    <property type="protein sequence ID" value="KYF55018.1"/>
    <property type="molecule type" value="Genomic_DNA"/>
</dbReference>
<comment type="similarity">
    <text evidence="2">Belongs to the YbaB/EbfC family.</text>
</comment>
<dbReference type="HAMAP" id="MF_00274">
    <property type="entry name" value="DNA_YbaB_EbfC"/>
    <property type="match status" value="1"/>
</dbReference>
<dbReference type="InterPro" id="IPR004401">
    <property type="entry name" value="YbaB/EbfC"/>
</dbReference>
<dbReference type="GO" id="GO:0005829">
    <property type="term" value="C:cytosol"/>
    <property type="evidence" value="ECO:0007669"/>
    <property type="project" value="TreeGrafter"/>
</dbReference>
<dbReference type="Gene3D" id="3.30.1310.10">
    <property type="entry name" value="Nucleoid-associated protein YbaB-like domain"/>
    <property type="match status" value="1"/>
</dbReference>